<gene>
    <name evidence="2" type="ORF">CBM2589_A10047</name>
</gene>
<sequence length="75" mass="8083">MSRVFPAYPKSDRRVPGPLRPMQSTRRLLDSFTGQATPPAATNILPAGLPETVFHAPRLAARSGKPGGSSDLERK</sequence>
<proteinExistence type="predicted"/>
<dbReference type="Proteomes" id="UP000256297">
    <property type="component" value="Chromosome CBM2589_a"/>
</dbReference>
<reference evidence="2" key="1">
    <citation type="submission" date="2018-01" db="EMBL/GenBank/DDBJ databases">
        <authorList>
            <person name="Clerissi C."/>
        </authorList>
    </citation>
    <scope>NUCLEOTIDE SEQUENCE</scope>
    <source>
        <strain evidence="2">Cupriavidus taiwanensis STM 3521</strain>
    </source>
</reference>
<accession>A0A375BY94</accession>
<protein>
    <submittedName>
        <fullName evidence="2">Uncharacterized protein</fullName>
    </submittedName>
</protein>
<comment type="caution">
    <text evidence="2">The sequence shown here is derived from an EMBL/GenBank/DDBJ whole genome shotgun (WGS) entry which is preliminary data.</text>
</comment>
<name>A0A375BY94_9BURK</name>
<evidence type="ECO:0000256" key="1">
    <source>
        <dbReference type="SAM" id="MobiDB-lite"/>
    </source>
</evidence>
<dbReference type="AlphaFoldDB" id="A0A375BY94"/>
<evidence type="ECO:0000313" key="2">
    <source>
        <dbReference type="EMBL" id="SOY58400.1"/>
    </source>
</evidence>
<organism evidence="2">
    <name type="scientific">Cupriavidus taiwanensis</name>
    <dbReference type="NCBI Taxonomy" id="164546"/>
    <lineage>
        <taxon>Bacteria</taxon>
        <taxon>Pseudomonadati</taxon>
        <taxon>Pseudomonadota</taxon>
        <taxon>Betaproteobacteria</taxon>
        <taxon>Burkholderiales</taxon>
        <taxon>Burkholderiaceae</taxon>
        <taxon>Cupriavidus</taxon>
    </lineage>
</organism>
<feature type="region of interest" description="Disordered" evidence="1">
    <location>
        <begin position="1"/>
        <end position="21"/>
    </location>
</feature>
<dbReference type="EMBL" id="OFSP01000031">
    <property type="protein sequence ID" value="SOY58400.1"/>
    <property type="molecule type" value="Genomic_DNA"/>
</dbReference>